<dbReference type="PROSITE" id="PS50942">
    <property type="entry name" value="ENTH"/>
    <property type="match status" value="1"/>
</dbReference>
<proteinExistence type="inferred from homology"/>
<dbReference type="GO" id="GO:0030125">
    <property type="term" value="C:clathrin vesicle coat"/>
    <property type="evidence" value="ECO:0007669"/>
    <property type="project" value="TreeGrafter"/>
</dbReference>
<dbReference type="InterPro" id="IPR008942">
    <property type="entry name" value="ENTH_VHS"/>
</dbReference>
<evidence type="ECO:0000256" key="1">
    <source>
        <dbReference type="ARBA" id="ARBA00004496"/>
    </source>
</evidence>
<reference evidence="10" key="1">
    <citation type="submission" date="2022-03" db="EMBL/GenBank/DDBJ databases">
        <authorList>
            <person name="Tunstrom K."/>
        </authorList>
    </citation>
    <scope>NUCLEOTIDE SEQUENCE</scope>
</reference>
<dbReference type="GO" id="GO:0030276">
    <property type="term" value="F:clathrin binding"/>
    <property type="evidence" value="ECO:0007669"/>
    <property type="project" value="TreeGrafter"/>
</dbReference>
<feature type="compositionally biased region" description="Polar residues" evidence="8">
    <location>
        <begin position="242"/>
        <end position="255"/>
    </location>
</feature>
<feature type="compositionally biased region" description="Low complexity" evidence="8">
    <location>
        <begin position="283"/>
        <end position="296"/>
    </location>
</feature>
<dbReference type="GO" id="GO:0006897">
    <property type="term" value="P:endocytosis"/>
    <property type="evidence" value="ECO:0007669"/>
    <property type="project" value="TreeGrafter"/>
</dbReference>
<keyword evidence="3" id="KW-0963">Cytoplasm</keyword>
<feature type="compositionally biased region" description="Polar residues" evidence="8">
    <location>
        <begin position="404"/>
        <end position="416"/>
    </location>
</feature>
<feature type="region of interest" description="Disordered" evidence="8">
    <location>
        <begin position="219"/>
        <end position="263"/>
    </location>
</feature>
<feature type="coiled-coil region" evidence="7">
    <location>
        <begin position="5"/>
        <end position="39"/>
    </location>
</feature>
<evidence type="ECO:0000313" key="11">
    <source>
        <dbReference type="Proteomes" id="UP001153954"/>
    </source>
</evidence>
<dbReference type="GO" id="GO:0005768">
    <property type="term" value="C:endosome"/>
    <property type="evidence" value="ECO:0007669"/>
    <property type="project" value="TreeGrafter"/>
</dbReference>
<dbReference type="Pfam" id="PF01417">
    <property type="entry name" value="ENTH"/>
    <property type="match status" value="1"/>
</dbReference>
<evidence type="ECO:0000313" key="10">
    <source>
        <dbReference type="EMBL" id="CAH2106826.1"/>
    </source>
</evidence>
<evidence type="ECO:0000256" key="7">
    <source>
        <dbReference type="SAM" id="Coils"/>
    </source>
</evidence>
<dbReference type="FunFam" id="1.25.40.90:FF:000002">
    <property type="entry name" value="epsin-2 isoform X1"/>
    <property type="match status" value="1"/>
</dbReference>
<feature type="compositionally biased region" description="Low complexity" evidence="8">
    <location>
        <begin position="348"/>
        <end position="361"/>
    </location>
</feature>
<dbReference type="EMBL" id="CAKOGL010000029">
    <property type="protein sequence ID" value="CAH2106826.1"/>
    <property type="molecule type" value="Genomic_DNA"/>
</dbReference>
<dbReference type="InterPro" id="IPR003903">
    <property type="entry name" value="UIM_dom"/>
</dbReference>
<keyword evidence="11" id="KW-1185">Reference proteome</keyword>
<comment type="similarity">
    <text evidence="2">Belongs to the epsin family.</text>
</comment>
<keyword evidence="6" id="KW-0446">Lipid-binding</keyword>
<dbReference type="GO" id="GO:0005886">
    <property type="term" value="C:plasma membrane"/>
    <property type="evidence" value="ECO:0007669"/>
    <property type="project" value="TreeGrafter"/>
</dbReference>
<evidence type="ECO:0000259" key="9">
    <source>
        <dbReference type="PROSITE" id="PS50942"/>
    </source>
</evidence>
<feature type="compositionally biased region" description="Polar residues" evidence="8">
    <location>
        <begin position="177"/>
        <end position="190"/>
    </location>
</feature>
<feature type="compositionally biased region" description="Low complexity" evidence="8">
    <location>
        <begin position="389"/>
        <end position="403"/>
    </location>
</feature>
<feature type="compositionally biased region" description="Basic and acidic residues" evidence="8">
    <location>
        <begin position="221"/>
        <end position="238"/>
    </location>
</feature>
<feature type="coiled-coil region" evidence="7">
    <location>
        <begin position="131"/>
        <end position="161"/>
    </location>
</feature>
<evidence type="ECO:0000256" key="6">
    <source>
        <dbReference type="ARBA" id="ARBA00023121"/>
    </source>
</evidence>
<dbReference type="GO" id="GO:0005543">
    <property type="term" value="F:phospholipid binding"/>
    <property type="evidence" value="ECO:0007669"/>
    <property type="project" value="TreeGrafter"/>
</dbReference>
<keyword evidence="7" id="KW-0175">Coiled coil</keyword>
<dbReference type="SUPFAM" id="SSF48464">
    <property type="entry name" value="ENTH/VHS domain"/>
    <property type="match status" value="1"/>
</dbReference>
<gene>
    <name evidence="10" type="ORF">EEDITHA_LOCUS20910</name>
</gene>
<feature type="compositionally biased region" description="Polar residues" evidence="8">
    <location>
        <begin position="307"/>
        <end position="321"/>
    </location>
</feature>
<dbReference type="PROSITE" id="PS50330">
    <property type="entry name" value="UIM"/>
    <property type="match status" value="1"/>
</dbReference>
<dbReference type="Proteomes" id="UP001153954">
    <property type="component" value="Unassembled WGS sequence"/>
</dbReference>
<feature type="domain" description="ENTH" evidence="9">
    <location>
        <begin position="21"/>
        <end position="152"/>
    </location>
</feature>
<protein>
    <recommendedName>
        <fullName evidence="9">ENTH domain-containing protein</fullName>
    </recommendedName>
</protein>
<comment type="caution">
    <text evidence="10">The sequence shown here is derived from an EMBL/GenBank/DDBJ whole genome shotgun (WGS) entry which is preliminary data.</text>
</comment>
<feature type="region of interest" description="Disordered" evidence="8">
    <location>
        <begin position="281"/>
        <end position="446"/>
    </location>
</feature>
<name>A0AAU9V4E6_EUPED</name>
<feature type="compositionally biased region" description="Low complexity" evidence="8">
    <location>
        <begin position="492"/>
        <end position="514"/>
    </location>
</feature>
<comment type="subcellular location">
    <subcellularLocation>
        <location evidence="1">Cytoplasm</location>
    </subcellularLocation>
</comment>
<sequence length="529" mass="57004">MPRAREEMQVNVAGLRRNIKNLAHNYSDAQVKVREATSNDPWGPSSTLMAEIADLTYNVMAFTEIMQMIWKRLNDHGKNWRHVYKALVLMEYLIKTGSEKVAMQCKENIFAIHTLKDFQYMEEGKDQGLNVREKAKQLVNLLKDEERLKNERARALKAKQRFAQSASAFGSDGALDTPSSPTYPALSNSEPAEWSGRDAELARPLTAGEEELQLQLALAMSREEAEREERRRRSDDVRLQLAISQSQNDFQTTGVESKKPEQQSHLLDLLDVNLSPAAPAPAAPLGAPAAPLDPWGLPSPPTHAQRPLTQDTSPDGWSSVASPARDPWAPAAPLADPWAPVTQVQSKSPLSLLSSPSSSELEQFDALSQRQKAPEPDPFDLSTLGDSLAPKPASPGAPGAVKKSPSSFLGENSSLVNLERLLQPAAPDPPAPNPFAQERAPPPVKLSINEIKQQQMGLNTGLPFPSASPAFGAPMAAPLVAPAGLPGASVGMAGAPGVAPAAADPWAPARASSPWSPPATRHTPNPFLS</sequence>
<organism evidence="10 11">
    <name type="scientific">Euphydryas editha</name>
    <name type="common">Edith's checkerspot</name>
    <dbReference type="NCBI Taxonomy" id="104508"/>
    <lineage>
        <taxon>Eukaryota</taxon>
        <taxon>Metazoa</taxon>
        <taxon>Ecdysozoa</taxon>
        <taxon>Arthropoda</taxon>
        <taxon>Hexapoda</taxon>
        <taxon>Insecta</taxon>
        <taxon>Pterygota</taxon>
        <taxon>Neoptera</taxon>
        <taxon>Endopterygota</taxon>
        <taxon>Lepidoptera</taxon>
        <taxon>Glossata</taxon>
        <taxon>Ditrysia</taxon>
        <taxon>Papilionoidea</taxon>
        <taxon>Nymphalidae</taxon>
        <taxon>Nymphalinae</taxon>
        <taxon>Euphydryas</taxon>
    </lineage>
</organism>
<evidence type="ECO:0000256" key="4">
    <source>
        <dbReference type="ARBA" id="ARBA00022553"/>
    </source>
</evidence>
<dbReference type="AlphaFoldDB" id="A0AAU9V4E6"/>
<dbReference type="PANTHER" id="PTHR12276:SF115">
    <property type="entry name" value="FI19443P1"/>
    <property type="match status" value="1"/>
</dbReference>
<dbReference type="InterPro" id="IPR013809">
    <property type="entry name" value="ENTH"/>
</dbReference>
<dbReference type="SMART" id="SM00273">
    <property type="entry name" value="ENTH"/>
    <property type="match status" value="1"/>
</dbReference>
<feature type="compositionally biased region" description="Low complexity" evidence="8">
    <location>
        <begin position="323"/>
        <end position="340"/>
    </location>
</feature>
<dbReference type="CDD" id="cd16990">
    <property type="entry name" value="ENTH_Epsin"/>
    <property type="match status" value="1"/>
</dbReference>
<dbReference type="SMART" id="SM00726">
    <property type="entry name" value="UIM"/>
    <property type="match status" value="2"/>
</dbReference>
<feature type="region of interest" description="Disordered" evidence="8">
    <location>
        <begin position="167"/>
        <end position="199"/>
    </location>
</feature>
<accession>A0AAU9V4E6</accession>
<dbReference type="Gene3D" id="1.25.40.90">
    <property type="match status" value="1"/>
</dbReference>
<evidence type="ECO:0000256" key="2">
    <source>
        <dbReference type="ARBA" id="ARBA00010130"/>
    </source>
</evidence>
<evidence type="ECO:0000256" key="3">
    <source>
        <dbReference type="ARBA" id="ARBA00022490"/>
    </source>
</evidence>
<keyword evidence="4" id="KW-0597">Phosphoprotein</keyword>
<keyword evidence="5" id="KW-0677">Repeat</keyword>
<feature type="region of interest" description="Disordered" evidence="8">
    <location>
        <begin position="492"/>
        <end position="529"/>
    </location>
</feature>
<dbReference type="PANTHER" id="PTHR12276">
    <property type="entry name" value="EPSIN/ENT-RELATED"/>
    <property type="match status" value="1"/>
</dbReference>
<evidence type="ECO:0000256" key="8">
    <source>
        <dbReference type="SAM" id="MobiDB-lite"/>
    </source>
</evidence>
<evidence type="ECO:0000256" key="5">
    <source>
        <dbReference type="ARBA" id="ARBA00022737"/>
    </source>
</evidence>